<name>A0A2Y9MDH9_DELLE</name>
<dbReference type="PANTHER" id="PTHR20914">
    <property type="entry name" value="LY6/PLAUR DOMAIN-CONTAINING PROTEIN 8"/>
    <property type="match status" value="1"/>
</dbReference>
<evidence type="ECO:0000259" key="4">
    <source>
        <dbReference type="Pfam" id="PF00021"/>
    </source>
</evidence>
<dbReference type="InterPro" id="IPR045860">
    <property type="entry name" value="Snake_toxin-like_sf"/>
</dbReference>
<dbReference type="KEGG" id="dle:111169277"/>
<evidence type="ECO:0000313" key="5">
    <source>
        <dbReference type="Proteomes" id="UP000248483"/>
    </source>
</evidence>
<gene>
    <name evidence="6" type="primary">LOC111169277</name>
</gene>
<dbReference type="CDD" id="cd23572">
    <property type="entry name" value="TFP_LU_ECD_PINLYP_rpt2"/>
    <property type="match status" value="1"/>
</dbReference>
<feature type="region of interest" description="Disordered" evidence="3">
    <location>
        <begin position="138"/>
        <end position="158"/>
    </location>
</feature>
<dbReference type="GeneID" id="111169277"/>
<dbReference type="InterPro" id="IPR016054">
    <property type="entry name" value="LY6_UPA_recep-like"/>
</dbReference>
<keyword evidence="5" id="KW-1185">Reference proteome</keyword>
<feature type="domain" description="UPAR/Ly6" evidence="4">
    <location>
        <begin position="276"/>
        <end position="349"/>
    </location>
</feature>
<comment type="subcellular location">
    <subcellularLocation>
        <location evidence="1">Secreted</location>
    </subcellularLocation>
</comment>
<feature type="domain" description="UPAR/Ly6" evidence="4">
    <location>
        <begin position="182"/>
        <end position="262"/>
    </location>
</feature>
<sequence>MASHAWGDGQTRVPFALRLKLWGQWPFVLHHCDHTTPMLPDCTRWSARGLGLGPGIILHRRSHTGAKTPHSKTIPRKNKCSALWGIQASTTSSERASALHHPALVGLSSDKSGASWDGTRYSPCPSDSDHWGLVAQVPSSSDQKKSLKEGKGGGAPTTPWSLHCDVSDFFSDPWEDESEESYQCVNCSIYTCSTDPQTTCETSQSCFSYKQELRTSGQLLQFFEEKGCSSSLCVPLVLSASLGDNQTFGYKRQCCQDELCNQGELQVPQKSPNPNGIKCPACFNENDISCEPVLLTCTGAETKCLTVIGQVGPFLAVFAMGCATETACNLKNTNLLNNIKLHTYCVESNGTPQVTSISSSILTGLFLLKVLL</sequence>
<evidence type="ECO:0000256" key="2">
    <source>
        <dbReference type="ARBA" id="ARBA00022525"/>
    </source>
</evidence>
<dbReference type="AlphaFoldDB" id="A0A2Y9MDH9"/>
<organism evidence="5 6">
    <name type="scientific">Delphinapterus leucas</name>
    <name type="common">Beluga whale</name>
    <dbReference type="NCBI Taxonomy" id="9749"/>
    <lineage>
        <taxon>Eukaryota</taxon>
        <taxon>Metazoa</taxon>
        <taxon>Chordata</taxon>
        <taxon>Craniata</taxon>
        <taxon>Vertebrata</taxon>
        <taxon>Euteleostomi</taxon>
        <taxon>Mammalia</taxon>
        <taxon>Eutheria</taxon>
        <taxon>Laurasiatheria</taxon>
        <taxon>Artiodactyla</taxon>
        <taxon>Whippomorpha</taxon>
        <taxon>Cetacea</taxon>
        <taxon>Odontoceti</taxon>
        <taxon>Monodontidae</taxon>
        <taxon>Delphinapterus</taxon>
    </lineage>
</organism>
<protein>
    <submittedName>
        <fullName evidence="6">Uncharacterized protein LOC111169277</fullName>
    </submittedName>
</protein>
<evidence type="ECO:0000313" key="6">
    <source>
        <dbReference type="RefSeq" id="XP_022419056.2"/>
    </source>
</evidence>
<keyword evidence="2" id="KW-0964">Secreted</keyword>
<dbReference type="Pfam" id="PF00021">
    <property type="entry name" value="UPAR_LY6"/>
    <property type="match status" value="2"/>
</dbReference>
<feature type="compositionally biased region" description="Basic and acidic residues" evidence="3">
    <location>
        <begin position="142"/>
        <end position="151"/>
    </location>
</feature>
<proteinExistence type="predicted"/>
<dbReference type="InParanoid" id="A0A2Y9MDH9"/>
<dbReference type="GO" id="GO:0005576">
    <property type="term" value="C:extracellular region"/>
    <property type="evidence" value="ECO:0007669"/>
    <property type="project" value="UniProtKB-SubCell"/>
</dbReference>
<dbReference type="InterPro" id="IPR050918">
    <property type="entry name" value="CNF-like_PLA2_Inhibitor"/>
</dbReference>
<evidence type="ECO:0000256" key="3">
    <source>
        <dbReference type="SAM" id="MobiDB-lite"/>
    </source>
</evidence>
<evidence type="ECO:0000256" key="1">
    <source>
        <dbReference type="ARBA" id="ARBA00004613"/>
    </source>
</evidence>
<reference evidence="6" key="1">
    <citation type="submission" date="2025-08" db="UniProtKB">
        <authorList>
            <consortium name="RefSeq"/>
        </authorList>
    </citation>
    <scope>IDENTIFICATION</scope>
    <source>
        <tissue evidence="6">Blood</tissue>
    </source>
</reference>
<dbReference type="RefSeq" id="XP_022419056.2">
    <property type="nucleotide sequence ID" value="XM_022563348.2"/>
</dbReference>
<accession>A0A2Y9MDH9</accession>
<dbReference type="Gene3D" id="2.10.60.10">
    <property type="entry name" value="CD59"/>
    <property type="match status" value="1"/>
</dbReference>
<dbReference type="PANTHER" id="PTHR20914:SF8">
    <property type="entry name" value="GENE 12253-RELATED"/>
    <property type="match status" value="1"/>
</dbReference>
<dbReference type="SUPFAM" id="SSF57302">
    <property type="entry name" value="Snake toxin-like"/>
    <property type="match status" value="2"/>
</dbReference>
<dbReference type="Proteomes" id="UP000248483">
    <property type="component" value="Unplaced"/>
</dbReference>